<dbReference type="RefSeq" id="WP_192775651.1">
    <property type="nucleotide sequence ID" value="NZ_BAAASY010000007.1"/>
</dbReference>
<dbReference type="InterPro" id="IPR050196">
    <property type="entry name" value="Cytochrome_P450_Monoox"/>
</dbReference>
<reference evidence="8 9" key="1">
    <citation type="submission" date="2020-10" db="EMBL/GenBank/DDBJ databases">
        <title>Sequencing the genomes of 1000 actinobacteria strains.</title>
        <authorList>
            <person name="Klenk H.-P."/>
        </authorList>
    </citation>
    <scope>NUCLEOTIDE SEQUENCE [LARGE SCALE GENOMIC DNA]</scope>
    <source>
        <strain evidence="8 9">DSM 43748</strain>
    </source>
</reference>
<evidence type="ECO:0000256" key="3">
    <source>
        <dbReference type="ARBA" id="ARBA00022723"/>
    </source>
</evidence>
<evidence type="ECO:0000256" key="5">
    <source>
        <dbReference type="ARBA" id="ARBA00023004"/>
    </source>
</evidence>
<dbReference type="Pfam" id="PF00067">
    <property type="entry name" value="p450"/>
    <property type="match status" value="1"/>
</dbReference>
<keyword evidence="5 7" id="KW-0408">Iron</keyword>
<name>A0ABR9KF06_9ACTN</name>
<comment type="similarity">
    <text evidence="1 7">Belongs to the cytochrome P450 family.</text>
</comment>
<accession>A0ABR9KF06</accession>
<gene>
    <name evidence="8" type="ORF">H4W81_003377</name>
</gene>
<evidence type="ECO:0000313" key="8">
    <source>
        <dbReference type="EMBL" id="MBE1560598.1"/>
    </source>
</evidence>
<dbReference type="InterPro" id="IPR036396">
    <property type="entry name" value="Cyt_P450_sf"/>
</dbReference>
<dbReference type="InterPro" id="IPR017972">
    <property type="entry name" value="Cyt_P450_CS"/>
</dbReference>
<protein>
    <submittedName>
        <fullName evidence="8">Cytochrome P450</fullName>
    </submittedName>
</protein>
<dbReference type="PROSITE" id="PS00086">
    <property type="entry name" value="CYTOCHROME_P450"/>
    <property type="match status" value="1"/>
</dbReference>
<proteinExistence type="inferred from homology"/>
<sequence length="434" mass="48423">MSTARVRTLPFYLALARHLRDPVKALEQAGSAAGGELVRLNLGPFRPFLATHPDHVQHVLRTSQPNYLREGMFWDPMIPLFGDGILADGEAWRESRKVLLPLFTARRVESLAGRMAEIIAERIEATVRPGERFDAVEKMSAIVHPTIIRLFFGDQISAEDIARLLPAYDTAVTSKALRLALPFVPESVPLPGDRAFRRSVAAINEVVYPRVREARARLQGADDVVGALVKAWDDDGKIRDNVVSMHGAATETTATALTWVWPTLEAHPELAGAVFEEIDRVVGKGPVRAEHLAGLVRLKSFLSELLRLYPVGWILPRRTVSDETVGGVTVTAGSTVIISPYLTHRLPEFWERPLEFDPSRFEGQTRRHRFAYFPFGGGPHQCVGQHLFMIEAQLLLAGILSRYRPVLHTRLPVTALPSFSLRTRQRVDLTLVAR</sequence>
<dbReference type="PANTHER" id="PTHR24291">
    <property type="entry name" value="CYTOCHROME P450 FAMILY 4"/>
    <property type="match status" value="1"/>
</dbReference>
<keyword evidence="6 7" id="KW-0503">Monooxygenase</keyword>
<dbReference type="InterPro" id="IPR001128">
    <property type="entry name" value="Cyt_P450"/>
</dbReference>
<keyword evidence="3 7" id="KW-0479">Metal-binding</keyword>
<evidence type="ECO:0000256" key="4">
    <source>
        <dbReference type="ARBA" id="ARBA00023002"/>
    </source>
</evidence>
<dbReference type="SUPFAM" id="SSF48264">
    <property type="entry name" value="Cytochrome P450"/>
    <property type="match status" value="1"/>
</dbReference>
<comment type="caution">
    <text evidence="8">The sequence shown here is derived from an EMBL/GenBank/DDBJ whole genome shotgun (WGS) entry which is preliminary data.</text>
</comment>
<dbReference type="EMBL" id="JADBEF010000001">
    <property type="protein sequence ID" value="MBE1560598.1"/>
    <property type="molecule type" value="Genomic_DNA"/>
</dbReference>
<dbReference type="InterPro" id="IPR002401">
    <property type="entry name" value="Cyt_P450_E_grp-I"/>
</dbReference>
<dbReference type="Gene3D" id="1.10.630.10">
    <property type="entry name" value="Cytochrome P450"/>
    <property type="match status" value="1"/>
</dbReference>
<keyword evidence="2 7" id="KW-0349">Heme</keyword>
<evidence type="ECO:0000256" key="2">
    <source>
        <dbReference type="ARBA" id="ARBA00022617"/>
    </source>
</evidence>
<evidence type="ECO:0000256" key="1">
    <source>
        <dbReference type="ARBA" id="ARBA00010617"/>
    </source>
</evidence>
<keyword evidence="9" id="KW-1185">Reference proteome</keyword>
<evidence type="ECO:0000313" key="9">
    <source>
        <dbReference type="Proteomes" id="UP000661607"/>
    </source>
</evidence>
<keyword evidence="4 7" id="KW-0560">Oxidoreductase</keyword>
<evidence type="ECO:0000256" key="7">
    <source>
        <dbReference type="RuleBase" id="RU000461"/>
    </source>
</evidence>
<dbReference type="PRINTS" id="PR00463">
    <property type="entry name" value="EP450I"/>
</dbReference>
<dbReference type="Proteomes" id="UP000661607">
    <property type="component" value="Unassembled WGS sequence"/>
</dbReference>
<dbReference type="PRINTS" id="PR00385">
    <property type="entry name" value="P450"/>
</dbReference>
<dbReference type="PANTHER" id="PTHR24291:SF50">
    <property type="entry name" value="BIFUNCTIONAL ALBAFLAVENONE MONOOXYGENASE_TERPENE SYNTHASE"/>
    <property type="match status" value="1"/>
</dbReference>
<organism evidence="8 9">
    <name type="scientific">Nonomuraea africana</name>
    <dbReference type="NCBI Taxonomy" id="46171"/>
    <lineage>
        <taxon>Bacteria</taxon>
        <taxon>Bacillati</taxon>
        <taxon>Actinomycetota</taxon>
        <taxon>Actinomycetes</taxon>
        <taxon>Streptosporangiales</taxon>
        <taxon>Streptosporangiaceae</taxon>
        <taxon>Nonomuraea</taxon>
    </lineage>
</organism>
<evidence type="ECO:0000256" key="6">
    <source>
        <dbReference type="ARBA" id="ARBA00023033"/>
    </source>
</evidence>